<protein>
    <recommendedName>
        <fullName evidence="3">DDE Tnp4 domain-containing protein</fullName>
    </recommendedName>
</protein>
<accession>A0A6G0WL13</accession>
<gene>
    <name evidence="1" type="ORF">Ae201684_014085</name>
</gene>
<evidence type="ECO:0000313" key="2">
    <source>
        <dbReference type="Proteomes" id="UP000481153"/>
    </source>
</evidence>
<evidence type="ECO:0000313" key="1">
    <source>
        <dbReference type="EMBL" id="KAF0727976.1"/>
    </source>
</evidence>
<reference evidence="1 2" key="1">
    <citation type="submission" date="2019-07" db="EMBL/GenBank/DDBJ databases">
        <title>Genomics analysis of Aphanomyces spp. identifies a new class of oomycete effector associated with host adaptation.</title>
        <authorList>
            <person name="Gaulin E."/>
        </authorList>
    </citation>
    <scope>NUCLEOTIDE SEQUENCE [LARGE SCALE GENOMIC DNA]</scope>
    <source>
        <strain evidence="1 2">ATCC 201684</strain>
    </source>
</reference>
<dbReference type="EMBL" id="VJMJ01000184">
    <property type="protein sequence ID" value="KAF0727976.1"/>
    <property type="molecule type" value="Genomic_DNA"/>
</dbReference>
<organism evidence="1 2">
    <name type="scientific">Aphanomyces euteiches</name>
    <dbReference type="NCBI Taxonomy" id="100861"/>
    <lineage>
        <taxon>Eukaryota</taxon>
        <taxon>Sar</taxon>
        <taxon>Stramenopiles</taxon>
        <taxon>Oomycota</taxon>
        <taxon>Saprolegniomycetes</taxon>
        <taxon>Saprolegniales</taxon>
        <taxon>Verrucalvaceae</taxon>
        <taxon>Aphanomyces</taxon>
    </lineage>
</organism>
<dbReference type="Proteomes" id="UP000481153">
    <property type="component" value="Unassembled WGS sequence"/>
</dbReference>
<keyword evidence="2" id="KW-1185">Reference proteome</keyword>
<dbReference type="VEuPathDB" id="FungiDB:AeMF1_000482"/>
<comment type="caution">
    <text evidence="1">The sequence shown here is derived from an EMBL/GenBank/DDBJ whole genome shotgun (WGS) entry which is preliminary data.</text>
</comment>
<name>A0A6G0WL13_9STRA</name>
<dbReference type="AlphaFoldDB" id="A0A6G0WL13"/>
<evidence type="ECO:0008006" key="3">
    <source>
        <dbReference type="Google" id="ProtNLM"/>
    </source>
</evidence>
<proteinExistence type="predicted"/>
<sequence>MAAVIPATAAATGDGRSSRAEPCTKFSILSRGWSDVQAQDRMDGWFQRNFRSSQGAFELIVRRVEIKWSDVNDPLHHNAVFSIKDRVAVTLHYLTHSGGFAESGQVFGISESRAHCYVGEVVSVILLFLQDTIHLPQSVDEWTENALAFEHDRGFPNAVGAIDGSLVQIKLFNDHEGWYCREGFPAFNIQAVVNN</sequence>